<dbReference type="HAMAP" id="MF_00163">
    <property type="entry name" value="Pep_deformylase"/>
    <property type="match status" value="1"/>
</dbReference>
<sequence>MLIPKILIHPDIRLRIKASKINNFNNKIKNIIKNMLKVMYINKGIGLAATQINIHKKIIVIDISKDQTKPIILINPKIIKKYGTISIKEGCLSIPNIKISINRYKYIKINTMNCNGKTYKINAHDLLSICIQHEIDHLNGKLILDYKKKIKDINYYIKYQQ</sequence>
<evidence type="ECO:0000313" key="7">
    <source>
        <dbReference type="EMBL" id="WDI78586.1"/>
    </source>
</evidence>
<feature type="binding site" evidence="6">
    <location>
        <position position="137"/>
    </location>
    <ligand>
        <name>Fe cation</name>
        <dbReference type="ChEBI" id="CHEBI:24875"/>
    </ligand>
</feature>
<dbReference type="PRINTS" id="PR01576">
    <property type="entry name" value="PDEFORMYLASE"/>
</dbReference>
<dbReference type="PIRSF" id="PIRSF004749">
    <property type="entry name" value="Pep_def"/>
    <property type="match status" value="1"/>
</dbReference>
<keyword evidence="3 6" id="KW-0378">Hydrolase</keyword>
<gene>
    <name evidence="6 7" type="primary">def</name>
    <name evidence="7" type="ORF">ONB71_00320</name>
</gene>
<evidence type="ECO:0000256" key="1">
    <source>
        <dbReference type="ARBA" id="ARBA00010759"/>
    </source>
</evidence>
<feature type="active site" evidence="6">
    <location>
        <position position="134"/>
    </location>
</feature>
<dbReference type="NCBIfam" id="TIGR00079">
    <property type="entry name" value="pept_deformyl"/>
    <property type="match status" value="1"/>
</dbReference>
<organism evidence="7 8">
    <name type="scientific">Candidatus Purcelliella pentastirinorum</name>
    <dbReference type="NCBI Taxonomy" id="472834"/>
    <lineage>
        <taxon>Bacteria</taxon>
        <taxon>Pseudomonadati</taxon>
        <taxon>Pseudomonadota</taxon>
        <taxon>Gammaproteobacteria</taxon>
        <taxon>Enterobacterales</taxon>
        <taxon>Enterobacteriaceae</taxon>
        <taxon>Candidatus Purcelliella</taxon>
    </lineage>
</organism>
<evidence type="ECO:0000256" key="6">
    <source>
        <dbReference type="HAMAP-Rule" id="MF_00163"/>
    </source>
</evidence>
<evidence type="ECO:0000256" key="4">
    <source>
        <dbReference type="ARBA" id="ARBA00022917"/>
    </source>
</evidence>
<dbReference type="PANTHER" id="PTHR10458">
    <property type="entry name" value="PEPTIDE DEFORMYLASE"/>
    <property type="match status" value="1"/>
</dbReference>
<dbReference type="Gene3D" id="3.90.45.10">
    <property type="entry name" value="Peptide deformylase"/>
    <property type="match status" value="1"/>
</dbReference>
<dbReference type="EC" id="3.5.1.88" evidence="6"/>
<dbReference type="CDD" id="cd00487">
    <property type="entry name" value="Pep_deformylase"/>
    <property type="match status" value="1"/>
</dbReference>
<dbReference type="NCBIfam" id="NF001159">
    <property type="entry name" value="PRK00150.1-3"/>
    <property type="match status" value="1"/>
</dbReference>
<evidence type="ECO:0000256" key="3">
    <source>
        <dbReference type="ARBA" id="ARBA00022801"/>
    </source>
</evidence>
<protein>
    <recommendedName>
        <fullName evidence="6">Peptide deformylase</fullName>
        <shortName evidence="6">PDF</shortName>
        <ecNumber evidence="6">3.5.1.88</ecNumber>
    </recommendedName>
    <alternativeName>
        <fullName evidence="6">Polypeptide deformylase</fullName>
    </alternativeName>
</protein>
<dbReference type="GO" id="GO:0046872">
    <property type="term" value="F:metal ion binding"/>
    <property type="evidence" value="ECO:0007669"/>
    <property type="project" value="UniProtKB-KW"/>
</dbReference>
<dbReference type="InterPro" id="IPR023635">
    <property type="entry name" value="Peptide_deformylase"/>
</dbReference>
<dbReference type="Pfam" id="PF01327">
    <property type="entry name" value="Pep_deformylase"/>
    <property type="match status" value="1"/>
</dbReference>
<dbReference type="EMBL" id="CP110496">
    <property type="protein sequence ID" value="WDI78586.1"/>
    <property type="molecule type" value="Genomic_DNA"/>
</dbReference>
<dbReference type="SUPFAM" id="SSF56420">
    <property type="entry name" value="Peptide deformylase"/>
    <property type="match status" value="1"/>
</dbReference>
<feature type="binding site" evidence="6">
    <location>
        <position position="91"/>
    </location>
    <ligand>
        <name>Fe cation</name>
        <dbReference type="ChEBI" id="CHEBI:24875"/>
    </ligand>
</feature>
<evidence type="ECO:0000256" key="5">
    <source>
        <dbReference type="ARBA" id="ARBA00023004"/>
    </source>
</evidence>
<dbReference type="AlphaFoldDB" id="A0AAX3N7K3"/>
<keyword evidence="2 6" id="KW-0479">Metal-binding</keyword>
<name>A0AAX3N7K3_9ENTR</name>
<comment type="function">
    <text evidence="6">Removes the formyl group from the N-terminal Met of newly synthesized proteins. Requires at least a dipeptide for an efficient rate of reaction. N-terminal L-methionine is a prerequisite for activity but the enzyme has broad specificity at other positions.</text>
</comment>
<comment type="similarity">
    <text evidence="1 6">Belongs to the polypeptide deformylase family.</text>
</comment>
<comment type="catalytic activity">
    <reaction evidence="6">
        <text>N-terminal N-formyl-L-methionyl-[peptide] + H2O = N-terminal L-methionyl-[peptide] + formate</text>
        <dbReference type="Rhea" id="RHEA:24420"/>
        <dbReference type="Rhea" id="RHEA-COMP:10639"/>
        <dbReference type="Rhea" id="RHEA-COMP:10640"/>
        <dbReference type="ChEBI" id="CHEBI:15377"/>
        <dbReference type="ChEBI" id="CHEBI:15740"/>
        <dbReference type="ChEBI" id="CHEBI:49298"/>
        <dbReference type="ChEBI" id="CHEBI:64731"/>
        <dbReference type="EC" id="3.5.1.88"/>
    </reaction>
</comment>
<dbReference type="PANTHER" id="PTHR10458:SF21">
    <property type="entry name" value="PEPTIDE DEFORMYLASE"/>
    <property type="match status" value="1"/>
</dbReference>
<keyword evidence="4 6" id="KW-0648">Protein biosynthesis</keyword>
<comment type="cofactor">
    <cofactor evidence="6">
        <name>Fe(2+)</name>
        <dbReference type="ChEBI" id="CHEBI:29033"/>
    </cofactor>
    <text evidence="6">Binds 1 Fe(2+) ion.</text>
</comment>
<dbReference type="Proteomes" id="UP001214992">
    <property type="component" value="Chromosome"/>
</dbReference>
<proteinExistence type="inferred from homology"/>
<accession>A0AAX3N7K3</accession>
<dbReference type="GO" id="GO:0042586">
    <property type="term" value="F:peptide deformylase activity"/>
    <property type="evidence" value="ECO:0007669"/>
    <property type="project" value="UniProtKB-UniRule"/>
</dbReference>
<dbReference type="GO" id="GO:0006412">
    <property type="term" value="P:translation"/>
    <property type="evidence" value="ECO:0007669"/>
    <property type="project" value="UniProtKB-UniRule"/>
</dbReference>
<evidence type="ECO:0000256" key="2">
    <source>
        <dbReference type="ARBA" id="ARBA00022723"/>
    </source>
</evidence>
<evidence type="ECO:0000313" key="8">
    <source>
        <dbReference type="Proteomes" id="UP001214992"/>
    </source>
</evidence>
<dbReference type="RefSeq" id="WP_274360611.1">
    <property type="nucleotide sequence ID" value="NZ_CP110496.1"/>
</dbReference>
<keyword evidence="5 6" id="KW-0408">Iron</keyword>
<dbReference type="InterPro" id="IPR036821">
    <property type="entry name" value="Peptide_deformylase_sf"/>
</dbReference>
<reference evidence="7" key="1">
    <citation type="submission" date="2022-11" db="EMBL/GenBank/DDBJ databases">
        <title>Genomic comparisons reveal selection pressure and functional variation between nutritional endosymbionts of cave-adapted and epigean Hawaiian planthoppers.</title>
        <authorList>
            <person name="Gossett J.M."/>
            <person name="Porter M.L."/>
            <person name="Vasquez Y."/>
            <person name="Bennett G.M."/>
            <person name="Chong R.A."/>
        </authorList>
    </citation>
    <scope>NUCLEOTIDE SEQUENCE</scope>
    <source>
        <strain evidence="7">OPOL2</strain>
    </source>
</reference>
<feature type="binding site" evidence="6">
    <location>
        <position position="133"/>
    </location>
    <ligand>
        <name>Fe cation</name>
        <dbReference type="ChEBI" id="CHEBI:24875"/>
    </ligand>
</feature>